<dbReference type="Proteomes" id="UP000236327">
    <property type="component" value="Unassembled WGS sequence"/>
</dbReference>
<keyword evidence="2" id="KW-1185">Reference proteome</keyword>
<name>A0A2K2FZ71_9SPHN</name>
<protein>
    <recommendedName>
        <fullName evidence="3">Phosphoribosyl-ATP diphosphatase</fullName>
    </recommendedName>
</protein>
<evidence type="ECO:0008006" key="3">
    <source>
        <dbReference type="Google" id="ProtNLM"/>
    </source>
</evidence>
<sequence length="84" mass="9042">MGLYAHDGFVGRGESQWQRMNELEYAEKAQVLKALARELGQETGPAIDELARHGLEAALAVLALATGAGVGEDYKRCRAAVRVS</sequence>
<gene>
    <name evidence="1" type="ORF">A8V01_05375</name>
</gene>
<accession>A0A2K2FZ71</accession>
<dbReference type="OrthoDB" id="7509144at2"/>
<evidence type="ECO:0000313" key="1">
    <source>
        <dbReference type="EMBL" id="PNU04044.1"/>
    </source>
</evidence>
<dbReference type="AlphaFoldDB" id="A0A2K2FZ71"/>
<dbReference type="RefSeq" id="WP_103096642.1">
    <property type="nucleotide sequence ID" value="NZ_LYMM01000040.1"/>
</dbReference>
<comment type="caution">
    <text evidence="1">The sequence shown here is derived from an EMBL/GenBank/DDBJ whole genome shotgun (WGS) entry which is preliminary data.</text>
</comment>
<proteinExistence type="predicted"/>
<organism evidence="1 2">
    <name type="scientific">Novosphingobium guangzhouense</name>
    <dbReference type="NCBI Taxonomy" id="1850347"/>
    <lineage>
        <taxon>Bacteria</taxon>
        <taxon>Pseudomonadati</taxon>
        <taxon>Pseudomonadota</taxon>
        <taxon>Alphaproteobacteria</taxon>
        <taxon>Sphingomonadales</taxon>
        <taxon>Sphingomonadaceae</taxon>
        <taxon>Novosphingobium</taxon>
    </lineage>
</organism>
<reference evidence="1 2" key="1">
    <citation type="submission" date="2016-05" db="EMBL/GenBank/DDBJ databases">
        <title>Complete genome sequence of Novosphingobium guangzhouense SA925(T).</title>
        <authorList>
            <person name="Sha S."/>
        </authorList>
    </citation>
    <scope>NUCLEOTIDE SEQUENCE [LARGE SCALE GENOMIC DNA]</scope>
    <source>
        <strain evidence="1 2">SA925</strain>
    </source>
</reference>
<dbReference type="EMBL" id="LYMM01000040">
    <property type="protein sequence ID" value="PNU04044.1"/>
    <property type="molecule type" value="Genomic_DNA"/>
</dbReference>
<evidence type="ECO:0000313" key="2">
    <source>
        <dbReference type="Proteomes" id="UP000236327"/>
    </source>
</evidence>